<evidence type="ECO:0000256" key="3">
    <source>
        <dbReference type="ARBA" id="ARBA00023118"/>
    </source>
</evidence>
<dbReference type="Proteomes" id="UP000078336">
    <property type="component" value="Unassembled WGS sequence"/>
</dbReference>
<comment type="caution">
    <text evidence="5">The sequence shown here is derived from an EMBL/GenBank/DDBJ whole genome shotgun (WGS) entry which is preliminary data.</text>
</comment>
<organism evidence="5 6">
    <name type="scientific">Anoxybacillus flavithermus</name>
    <dbReference type="NCBI Taxonomy" id="33934"/>
    <lineage>
        <taxon>Bacteria</taxon>
        <taxon>Bacillati</taxon>
        <taxon>Bacillota</taxon>
        <taxon>Bacilli</taxon>
        <taxon>Bacillales</taxon>
        <taxon>Anoxybacillaceae</taxon>
        <taxon>Anoxybacillus</taxon>
    </lineage>
</organism>
<keyword evidence="3" id="KW-0051">Antiviral defense</keyword>
<dbReference type="PATRIC" id="fig|33934.7.peg.920"/>
<sequence>MIRLKFISHSTSKIQREHVSAWIYSYLSKQYHDEGLAKFNNGQGVKAHNFSFPSNKIIKNGEVFIIEIRGLQFIEDVLFDRIELYKNIKLGNMEAVVIYKEMLPTPIKSKFVLKSPAIVRLSAKRELNFKRWGNKYYYLTPFEDKEMWEQEIVTKLKRRIALIFNQDENELPDFKVKINQMSISSPILHVNDHTLKMRATRGIIEVEGDDFWKDIVFRMGIGEFNAYGFGILDGMKGR</sequence>
<keyword evidence="6" id="KW-1185">Reference proteome</keyword>
<dbReference type="InterPro" id="IPR010156">
    <property type="entry name" value="CRISPR-assoc_prot_Cas6"/>
</dbReference>
<dbReference type="PANTHER" id="PTHR36984">
    <property type="entry name" value="CRISPR-ASSOCIATED ENDORIBONUCLEASE CAS6 1"/>
    <property type="match status" value="1"/>
</dbReference>
<dbReference type="AlphaFoldDB" id="A0A178TB44"/>
<dbReference type="Gene3D" id="3.30.70.1900">
    <property type="match status" value="1"/>
</dbReference>
<feature type="domain" description="CRISPR associated protein Cas6 C-terminal" evidence="4">
    <location>
        <begin position="110"/>
        <end position="233"/>
    </location>
</feature>
<dbReference type="PANTHER" id="PTHR36984:SF1">
    <property type="entry name" value="CRISPR-ASSOCIATED ENDORIBONUCLEASE CAS6 1"/>
    <property type="match status" value="1"/>
</dbReference>
<reference evidence="5 6" key="1">
    <citation type="submission" date="2016-03" db="EMBL/GenBank/DDBJ databases">
        <title>Spore heat resistance.</title>
        <authorList>
            <person name="Boekhorst J."/>
            <person name="Berendsen E.M."/>
            <person name="Wells-Bennik M.H."/>
            <person name="Kuipers O.P."/>
        </authorList>
    </citation>
    <scope>NUCLEOTIDE SEQUENCE [LARGE SCALE GENOMIC DNA]</scope>
    <source>
        <strain evidence="5 6">AF16</strain>
    </source>
</reference>
<proteinExistence type="inferred from homology"/>
<evidence type="ECO:0000256" key="1">
    <source>
        <dbReference type="ARBA" id="ARBA00005937"/>
    </source>
</evidence>
<protein>
    <recommendedName>
        <fullName evidence="4">CRISPR associated protein Cas6 C-terminal domain-containing protein</fullName>
    </recommendedName>
</protein>
<dbReference type="EMBL" id="LUCQ01000105">
    <property type="protein sequence ID" value="OAO78590.1"/>
    <property type="molecule type" value="Genomic_DNA"/>
</dbReference>
<evidence type="ECO:0000313" key="6">
    <source>
        <dbReference type="Proteomes" id="UP000078336"/>
    </source>
</evidence>
<comment type="similarity">
    <text evidence="1">Belongs to the CRISPR-associated protein Cas6/Cse3/CasE family.</text>
</comment>
<evidence type="ECO:0000313" key="5">
    <source>
        <dbReference type="EMBL" id="OAO78590.1"/>
    </source>
</evidence>
<evidence type="ECO:0000256" key="2">
    <source>
        <dbReference type="ARBA" id="ARBA00022884"/>
    </source>
</evidence>
<dbReference type="Pfam" id="PF01881">
    <property type="entry name" value="Cas_Cas6_C"/>
    <property type="match status" value="1"/>
</dbReference>
<keyword evidence="2" id="KW-0694">RNA-binding</keyword>
<dbReference type="GO" id="GO:0003723">
    <property type="term" value="F:RNA binding"/>
    <property type="evidence" value="ECO:0007669"/>
    <property type="project" value="UniProtKB-KW"/>
</dbReference>
<dbReference type="RefSeq" id="WP_064214338.1">
    <property type="nucleotide sequence ID" value="NZ_LUCQ01000105.1"/>
</dbReference>
<dbReference type="InterPro" id="IPR049435">
    <property type="entry name" value="Cas_Cas6_C"/>
</dbReference>
<name>A0A178TB44_9BACL</name>
<dbReference type="GO" id="GO:0016788">
    <property type="term" value="F:hydrolase activity, acting on ester bonds"/>
    <property type="evidence" value="ECO:0007669"/>
    <property type="project" value="InterPro"/>
</dbReference>
<evidence type="ECO:0000259" key="4">
    <source>
        <dbReference type="Pfam" id="PF01881"/>
    </source>
</evidence>
<gene>
    <name evidence="5" type="ORF">TAF16_1857</name>
</gene>
<accession>A0A178TB44</accession>
<dbReference type="GO" id="GO:0051607">
    <property type="term" value="P:defense response to virus"/>
    <property type="evidence" value="ECO:0007669"/>
    <property type="project" value="UniProtKB-KW"/>
</dbReference>